<keyword evidence="4" id="KW-0472">Membrane</keyword>
<proteinExistence type="predicted"/>
<evidence type="ECO:0000313" key="6">
    <source>
        <dbReference type="Proteomes" id="UP000077202"/>
    </source>
</evidence>
<keyword evidence="3" id="KW-1133">Transmembrane helix</keyword>
<keyword evidence="6" id="KW-1185">Reference proteome</keyword>
<gene>
    <name evidence="5" type="ORF">AXG93_2016s1130</name>
</gene>
<comment type="subcellular location">
    <subcellularLocation>
        <location evidence="1">Membrane</location>
        <topology evidence="1">Multi-pass membrane protein</topology>
    </subcellularLocation>
</comment>
<accession>A0A176VV68</accession>
<dbReference type="InterPro" id="IPR051415">
    <property type="entry name" value="LAAT-1"/>
</dbReference>
<reference evidence="5" key="1">
    <citation type="submission" date="2016-03" db="EMBL/GenBank/DDBJ databases">
        <title>Mechanisms controlling the formation of the plant cell surface in tip-growing cells are functionally conserved among land plants.</title>
        <authorList>
            <person name="Honkanen S."/>
            <person name="Jones V.A."/>
            <person name="Morieri G."/>
            <person name="Champion C."/>
            <person name="Hetherington A.J."/>
            <person name="Kelly S."/>
            <person name="Saint-Marcoux D."/>
            <person name="Proust H."/>
            <person name="Prescott H."/>
            <person name="Dolan L."/>
        </authorList>
    </citation>
    <scope>NUCLEOTIDE SEQUENCE [LARGE SCALE GENOMIC DNA]</scope>
    <source>
        <tissue evidence="5">Whole gametophyte</tissue>
    </source>
</reference>
<dbReference type="Gene3D" id="1.20.1280.290">
    <property type="match status" value="2"/>
</dbReference>
<evidence type="ECO:0000256" key="1">
    <source>
        <dbReference type="ARBA" id="ARBA00004141"/>
    </source>
</evidence>
<evidence type="ECO:0000313" key="5">
    <source>
        <dbReference type="EMBL" id="OAE24708.1"/>
    </source>
</evidence>
<evidence type="ECO:0000256" key="2">
    <source>
        <dbReference type="ARBA" id="ARBA00022692"/>
    </source>
</evidence>
<dbReference type="Proteomes" id="UP000077202">
    <property type="component" value="Unassembled WGS sequence"/>
</dbReference>
<dbReference type="GO" id="GO:0015174">
    <property type="term" value="F:basic amino acid transmembrane transporter activity"/>
    <property type="evidence" value="ECO:0007669"/>
    <property type="project" value="UniProtKB-ARBA"/>
</dbReference>
<keyword evidence="2" id="KW-0812">Transmembrane</keyword>
<dbReference type="PANTHER" id="PTHR16201:SF34">
    <property type="entry name" value="LYSOSOMAL AMINO ACID TRANSPORTER 1"/>
    <property type="match status" value="1"/>
</dbReference>
<name>A0A176VV68_MARPO</name>
<organism evidence="5 6">
    <name type="scientific">Marchantia polymorpha subsp. ruderalis</name>
    <dbReference type="NCBI Taxonomy" id="1480154"/>
    <lineage>
        <taxon>Eukaryota</taxon>
        <taxon>Viridiplantae</taxon>
        <taxon>Streptophyta</taxon>
        <taxon>Embryophyta</taxon>
        <taxon>Marchantiophyta</taxon>
        <taxon>Marchantiopsida</taxon>
        <taxon>Marchantiidae</taxon>
        <taxon>Marchantiales</taxon>
        <taxon>Marchantiaceae</taxon>
        <taxon>Marchantia</taxon>
    </lineage>
</organism>
<sequence length="642" mass="71947">MCDVFEGACPGRFGVASSHGTKDDGSQALVLSVLVQADFMLLLQEELWLLLDVVVERFMAEFVHFVRAFGTGNCECEPNANLFVKEWFSDCVYTTWDLAGFCIGLSSVLFWIVAQLPQFISNIKHQSADALSPWFLFQWLSGDSFNLLGCLLTGDQLATETLTATYFIFSDCLIISQYIFYSIRAKEKLVLTEEEKEAEDVVIKAVTEYQPPTPDDLLEFRKRLAKMTIVIPDSGEYMRHIHDTGGPVQDRNGNHLLANVHQYHPVTYVAGRSGAAMITHAMQSPLSIDQSPRADVVKKFSATPAEQEKGRLTTQVLEDKTKSEAQIRANSCLTREELIRCLQRRLDILEHGDLLELECQRLFSSEKEMQRQKRSVANRYGLDCGPPHASRITIHHTSSLLKHEVERRRTRLKGLRHIPHKLLSKPPVRGAACLASFIAVGTSTNYFKTSGRSESFLPQTTGYRRMLEEKRTGSTWKAVGVLCEESFRSPWVKAVGTWLGWASSGLYLGSRISQIALNGRRQSAEGLSLAMLTCAACANSCMGISILMRSESWNELEAKAPWLLGSLGTVSMDIFIVCQVISFSTFSCLEEINLIISPHGESWNTLFFERKSLRQRGCVGRNTLRVGSGVLYEFNAMNANLF</sequence>
<protein>
    <submittedName>
        <fullName evidence="5">Uncharacterized protein</fullName>
    </submittedName>
</protein>
<dbReference type="AlphaFoldDB" id="A0A176VV68"/>
<dbReference type="FunFam" id="1.20.1280.290:FF:000009">
    <property type="entry name" value="PQ loop repeat family protein"/>
    <property type="match status" value="1"/>
</dbReference>
<dbReference type="EMBL" id="LVLJ01002490">
    <property type="protein sequence ID" value="OAE24708.1"/>
    <property type="molecule type" value="Genomic_DNA"/>
</dbReference>
<dbReference type="SMART" id="SM00679">
    <property type="entry name" value="CTNS"/>
    <property type="match status" value="2"/>
</dbReference>
<evidence type="ECO:0000256" key="3">
    <source>
        <dbReference type="ARBA" id="ARBA00022989"/>
    </source>
</evidence>
<evidence type="ECO:0000256" key="4">
    <source>
        <dbReference type="ARBA" id="ARBA00023136"/>
    </source>
</evidence>
<dbReference type="GO" id="GO:0098852">
    <property type="term" value="C:lytic vacuole membrane"/>
    <property type="evidence" value="ECO:0007669"/>
    <property type="project" value="UniProtKB-ARBA"/>
</dbReference>
<dbReference type="InterPro" id="IPR006603">
    <property type="entry name" value="PQ-loop_rpt"/>
</dbReference>
<dbReference type="Pfam" id="PF04193">
    <property type="entry name" value="PQ-loop"/>
    <property type="match status" value="2"/>
</dbReference>
<comment type="caution">
    <text evidence="5">The sequence shown here is derived from an EMBL/GenBank/DDBJ whole genome shotgun (WGS) entry which is preliminary data.</text>
</comment>
<dbReference type="PANTHER" id="PTHR16201">
    <property type="entry name" value="SEVEN TRANSMEMBRANE PROTEIN 1-RELATED"/>
    <property type="match status" value="1"/>
</dbReference>